<proteinExistence type="predicted"/>
<accession>A0AAQ3JYZ3</accession>
<keyword evidence="3" id="KW-1185">Reference proteome</keyword>
<evidence type="ECO:0000313" key="2">
    <source>
        <dbReference type="EMBL" id="WOK99004.1"/>
    </source>
</evidence>
<protein>
    <submittedName>
        <fullName evidence="2">Uncharacterized protein</fullName>
    </submittedName>
</protein>
<feature type="region of interest" description="Disordered" evidence="1">
    <location>
        <begin position="73"/>
        <end position="103"/>
    </location>
</feature>
<organism evidence="2 3">
    <name type="scientific">Canna indica</name>
    <name type="common">Indian-shot</name>
    <dbReference type="NCBI Taxonomy" id="4628"/>
    <lineage>
        <taxon>Eukaryota</taxon>
        <taxon>Viridiplantae</taxon>
        <taxon>Streptophyta</taxon>
        <taxon>Embryophyta</taxon>
        <taxon>Tracheophyta</taxon>
        <taxon>Spermatophyta</taxon>
        <taxon>Magnoliopsida</taxon>
        <taxon>Liliopsida</taxon>
        <taxon>Zingiberales</taxon>
        <taxon>Cannaceae</taxon>
        <taxon>Canna</taxon>
    </lineage>
</organism>
<dbReference type="AlphaFoldDB" id="A0AAQ3JYZ3"/>
<sequence>MEGSGAAGDGDKAILLPGRHRRDRAQLCEIHRAEGARIDRPGGREGHHEVATGAEALGAEQVLLDQGRAAGHHQWLQKPGEVDRKGLPRFSSRRRGREIDITH</sequence>
<evidence type="ECO:0000313" key="3">
    <source>
        <dbReference type="Proteomes" id="UP001327560"/>
    </source>
</evidence>
<evidence type="ECO:0000256" key="1">
    <source>
        <dbReference type="SAM" id="MobiDB-lite"/>
    </source>
</evidence>
<reference evidence="2 3" key="1">
    <citation type="submission" date="2023-10" db="EMBL/GenBank/DDBJ databases">
        <title>Chromosome-scale genome assembly provides insights into flower coloration mechanisms of Canna indica.</title>
        <authorList>
            <person name="Li C."/>
        </authorList>
    </citation>
    <scope>NUCLEOTIDE SEQUENCE [LARGE SCALE GENOMIC DNA]</scope>
    <source>
        <tissue evidence="2">Flower</tissue>
    </source>
</reference>
<gene>
    <name evidence="2" type="ORF">Cni_G07716</name>
</gene>
<dbReference type="EMBL" id="CP136891">
    <property type="protein sequence ID" value="WOK99004.1"/>
    <property type="molecule type" value="Genomic_DNA"/>
</dbReference>
<dbReference type="Proteomes" id="UP001327560">
    <property type="component" value="Chromosome 2"/>
</dbReference>
<name>A0AAQ3JYZ3_9LILI</name>